<dbReference type="SUPFAM" id="SSF56300">
    <property type="entry name" value="Metallo-dependent phosphatases"/>
    <property type="match status" value="1"/>
</dbReference>
<accession>A0ABT0CE13</accession>
<dbReference type="InterPro" id="IPR004843">
    <property type="entry name" value="Calcineurin-like_PHP"/>
</dbReference>
<protein>
    <recommendedName>
        <fullName evidence="2 6">Nuclease SbcCD subunit D</fullName>
    </recommendedName>
</protein>
<sequence>MVKLLHLSDIHLGSGLAHGYINPATGLNTRLEDFVGSLRRCIDHALDHEVDLVLFGGDAFPDATPPPLHQELFAQEFRRLADAGIPTVLLVGNHDQYGQGQEGTSLAIYRALGVSGFIVGDRLQTHWIETRSGPVQVTTLPWLNRSTLLTQQESLGLNAEILAHQLLQRLHLALEGEIRTLQTGIPAILLAHVMVETARYGAERHLSVGKGFTVPLSLLARPAYQYVALGHVHRHQVVSRDPLMIYPGSIDRVDFGEEKEEKGCVLVEVTPSGASYEFLPLPTRPFHTIRLDFSGDPSQEIQAKLLAAIAKAPVAGSILRLIYRLRPDQMDCIEERALHTALAPAFSYTIAPEVIGPNRTRLPGLDPNQLEPLTTLEQYLSSRSDLAPLRNDLLAAARQLLEESTDLLQECDWDPSLEELEAADTIQEVIQPEGQQLRLL</sequence>
<dbReference type="PANTHER" id="PTHR30337:SF0">
    <property type="entry name" value="NUCLEASE SBCCD SUBUNIT D"/>
    <property type="match status" value="1"/>
</dbReference>
<evidence type="ECO:0000259" key="7">
    <source>
        <dbReference type="Pfam" id="PF00149"/>
    </source>
</evidence>
<proteinExistence type="inferred from homology"/>
<gene>
    <name evidence="6 8" type="primary">sbcD</name>
    <name evidence="8" type="ORF">JX360_14110</name>
</gene>
<evidence type="ECO:0000256" key="1">
    <source>
        <dbReference type="ARBA" id="ARBA00010555"/>
    </source>
</evidence>
<dbReference type="GO" id="GO:0004527">
    <property type="term" value="F:exonuclease activity"/>
    <property type="evidence" value="ECO:0007669"/>
    <property type="project" value="UniProtKB-KW"/>
</dbReference>
<reference evidence="8" key="1">
    <citation type="submission" date="2021-02" db="EMBL/GenBank/DDBJ databases">
        <title>The CRISPR/cas machinery reduction and long-range gene transfer in the hot spring cyanobacterium Synechococcus.</title>
        <authorList>
            <person name="Dvorak P."/>
            <person name="Jahodarova E."/>
            <person name="Hasler P."/>
            <person name="Poulickova A."/>
        </authorList>
    </citation>
    <scope>NUCLEOTIDE SEQUENCE</scope>
    <source>
        <strain evidence="8">Rupite</strain>
    </source>
</reference>
<comment type="similarity">
    <text evidence="1 6">Belongs to the SbcD family.</text>
</comment>
<dbReference type="InterPro" id="IPR029052">
    <property type="entry name" value="Metallo-depent_PP-like"/>
</dbReference>
<dbReference type="RefSeq" id="WP_244352155.1">
    <property type="nucleotide sequence ID" value="NZ_JAFIRA010000044.1"/>
</dbReference>
<keyword evidence="6" id="KW-0255">Endonuclease</keyword>
<name>A0ABT0CE13_THEVL</name>
<comment type="function">
    <text evidence="6">SbcCD cleaves DNA hairpin structures. These structures can inhibit DNA replication and are intermediates in certain DNA recombination reactions. The complex acts as a 3'-&gt;5' double strand exonuclease that can open hairpins. It also has a 5' single-strand endonuclease activity.</text>
</comment>
<dbReference type="PANTHER" id="PTHR30337">
    <property type="entry name" value="COMPONENT OF ATP-DEPENDENT DSDNA EXONUCLEASE"/>
    <property type="match status" value="1"/>
</dbReference>
<evidence type="ECO:0000256" key="4">
    <source>
        <dbReference type="ARBA" id="ARBA00022801"/>
    </source>
</evidence>
<evidence type="ECO:0000256" key="6">
    <source>
        <dbReference type="RuleBase" id="RU363069"/>
    </source>
</evidence>
<comment type="subunit">
    <text evidence="6">Heterodimer of SbcC and SbcD.</text>
</comment>
<dbReference type="Gene3D" id="3.60.21.10">
    <property type="match status" value="1"/>
</dbReference>
<comment type="caution">
    <text evidence="8">The sequence shown here is derived from an EMBL/GenBank/DDBJ whole genome shotgun (WGS) entry which is preliminary data.</text>
</comment>
<dbReference type="EMBL" id="JAFIRA010000044">
    <property type="protein sequence ID" value="MCJ2544023.1"/>
    <property type="molecule type" value="Genomic_DNA"/>
</dbReference>
<evidence type="ECO:0000313" key="9">
    <source>
        <dbReference type="Proteomes" id="UP000830835"/>
    </source>
</evidence>
<dbReference type="CDD" id="cd00840">
    <property type="entry name" value="MPP_Mre11_N"/>
    <property type="match status" value="1"/>
</dbReference>
<evidence type="ECO:0000256" key="2">
    <source>
        <dbReference type="ARBA" id="ARBA00013365"/>
    </source>
</evidence>
<feature type="domain" description="Calcineurin-like phosphoesterase" evidence="7">
    <location>
        <begin position="3"/>
        <end position="234"/>
    </location>
</feature>
<keyword evidence="4 6" id="KW-0378">Hydrolase</keyword>
<keyword evidence="6" id="KW-0233">DNA recombination</keyword>
<evidence type="ECO:0000256" key="5">
    <source>
        <dbReference type="ARBA" id="ARBA00022839"/>
    </source>
</evidence>
<evidence type="ECO:0000313" key="8">
    <source>
        <dbReference type="EMBL" id="MCJ2544023.1"/>
    </source>
</evidence>
<evidence type="ECO:0000256" key="3">
    <source>
        <dbReference type="ARBA" id="ARBA00022722"/>
    </source>
</evidence>
<dbReference type="NCBIfam" id="TIGR00619">
    <property type="entry name" value="sbcd"/>
    <property type="match status" value="1"/>
</dbReference>
<dbReference type="InterPro" id="IPR041796">
    <property type="entry name" value="Mre11_N"/>
</dbReference>
<dbReference type="Pfam" id="PF00149">
    <property type="entry name" value="Metallophos"/>
    <property type="match status" value="1"/>
</dbReference>
<keyword evidence="9" id="KW-1185">Reference proteome</keyword>
<keyword evidence="5 6" id="KW-0269">Exonuclease</keyword>
<organism evidence="8 9">
    <name type="scientific">Thermostichus vulcanus str. 'Rupite'</name>
    <dbReference type="NCBI Taxonomy" id="2813851"/>
    <lineage>
        <taxon>Bacteria</taxon>
        <taxon>Bacillati</taxon>
        <taxon>Cyanobacteriota</taxon>
        <taxon>Cyanophyceae</taxon>
        <taxon>Thermostichales</taxon>
        <taxon>Thermostichaceae</taxon>
        <taxon>Thermostichus</taxon>
    </lineage>
</organism>
<dbReference type="InterPro" id="IPR004593">
    <property type="entry name" value="SbcD"/>
</dbReference>
<keyword evidence="6" id="KW-0235">DNA replication</keyword>
<keyword evidence="3 6" id="KW-0540">Nuclease</keyword>
<dbReference type="Proteomes" id="UP000830835">
    <property type="component" value="Unassembled WGS sequence"/>
</dbReference>
<dbReference type="InterPro" id="IPR050535">
    <property type="entry name" value="DNA_Repair-Maintenance_Comp"/>
</dbReference>